<evidence type="ECO:0000313" key="8">
    <source>
        <dbReference type="Proteomes" id="UP001162164"/>
    </source>
</evidence>
<keyword evidence="8" id="KW-1185">Reference proteome</keyword>
<evidence type="ECO:0000256" key="5">
    <source>
        <dbReference type="PROSITE-ProRule" id="PRU00042"/>
    </source>
</evidence>
<name>A0ABQ9J0B4_9CUCU</name>
<evidence type="ECO:0000256" key="3">
    <source>
        <dbReference type="ARBA" id="ARBA00022771"/>
    </source>
</evidence>
<dbReference type="InterPro" id="IPR050688">
    <property type="entry name" value="Zinc_finger/UBP_domain"/>
</dbReference>
<organism evidence="7 8">
    <name type="scientific">Molorchus minor</name>
    <dbReference type="NCBI Taxonomy" id="1323400"/>
    <lineage>
        <taxon>Eukaryota</taxon>
        <taxon>Metazoa</taxon>
        <taxon>Ecdysozoa</taxon>
        <taxon>Arthropoda</taxon>
        <taxon>Hexapoda</taxon>
        <taxon>Insecta</taxon>
        <taxon>Pterygota</taxon>
        <taxon>Neoptera</taxon>
        <taxon>Endopterygota</taxon>
        <taxon>Coleoptera</taxon>
        <taxon>Polyphaga</taxon>
        <taxon>Cucujiformia</taxon>
        <taxon>Chrysomeloidea</taxon>
        <taxon>Cerambycidae</taxon>
        <taxon>Lamiinae</taxon>
        <taxon>Monochamini</taxon>
        <taxon>Molorchus</taxon>
    </lineage>
</organism>
<feature type="domain" description="C2H2-type" evidence="6">
    <location>
        <begin position="178"/>
        <end position="205"/>
    </location>
</feature>
<dbReference type="Proteomes" id="UP001162164">
    <property type="component" value="Unassembled WGS sequence"/>
</dbReference>
<dbReference type="EMBL" id="JAPWTJ010001679">
    <property type="protein sequence ID" value="KAJ8970075.1"/>
    <property type="molecule type" value="Genomic_DNA"/>
</dbReference>
<protein>
    <recommendedName>
        <fullName evidence="6">C2H2-type domain-containing protein</fullName>
    </recommendedName>
</protein>
<comment type="caution">
    <text evidence="7">The sequence shown here is derived from an EMBL/GenBank/DDBJ whole genome shotgun (WGS) entry which is preliminary data.</text>
</comment>
<dbReference type="SMART" id="SM00355">
    <property type="entry name" value="ZnF_C2H2"/>
    <property type="match status" value="2"/>
</dbReference>
<dbReference type="SUPFAM" id="SSF57667">
    <property type="entry name" value="beta-beta-alpha zinc fingers"/>
    <property type="match status" value="1"/>
</dbReference>
<sequence length="238" mass="27330">MEEGQALRGGFKVENGLDSDVEFIPEDDDYIPEPVDAIHFVKVENCESTCELNGGGCENVTEDIRAEENCDENNTGLDGIDKRLYVKLDKIDAHQEVQKNKKGSGFLLKKNAIQMPALFLHLLQKVHIHPPSHNSHDFGRMCQQEHALPIHCEFETRLFTSLEKHSVSHKNTRTNKIYKCEVCGYEVKKLSGISRHVVTHSKSKKLRCNLCRYKTNRKDSLVQHLKKHKERAKKEELK</sequence>
<dbReference type="Gene3D" id="3.30.160.60">
    <property type="entry name" value="Classic Zinc Finger"/>
    <property type="match status" value="1"/>
</dbReference>
<keyword evidence="1" id="KW-0479">Metal-binding</keyword>
<keyword evidence="3 5" id="KW-0863">Zinc-finger</keyword>
<accession>A0ABQ9J0B4</accession>
<proteinExistence type="predicted"/>
<dbReference type="PROSITE" id="PS50157">
    <property type="entry name" value="ZINC_FINGER_C2H2_2"/>
    <property type="match status" value="1"/>
</dbReference>
<evidence type="ECO:0000256" key="1">
    <source>
        <dbReference type="ARBA" id="ARBA00022723"/>
    </source>
</evidence>
<keyword evidence="4" id="KW-0862">Zinc</keyword>
<dbReference type="PANTHER" id="PTHR24403:SF105">
    <property type="entry name" value="ZINC FINGER PROTEIN 2-LIKE ISOFORM X1"/>
    <property type="match status" value="1"/>
</dbReference>
<dbReference type="InterPro" id="IPR013087">
    <property type="entry name" value="Znf_C2H2_type"/>
</dbReference>
<dbReference type="PANTHER" id="PTHR24403">
    <property type="entry name" value="ZINC FINGER PROTEIN"/>
    <property type="match status" value="1"/>
</dbReference>
<evidence type="ECO:0000259" key="6">
    <source>
        <dbReference type="PROSITE" id="PS50157"/>
    </source>
</evidence>
<dbReference type="InterPro" id="IPR036236">
    <property type="entry name" value="Znf_C2H2_sf"/>
</dbReference>
<keyword evidence="2" id="KW-0677">Repeat</keyword>
<evidence type="ECO:0000256" key="4">
    <source>
        <dbReference type="ARBA" id="ARBA00022833"/>
    </source>
</evidence>
<evidence type="ECO:0000313" key="7">
    <source>
        <dbReference type="EMBL" id="KAJ8970075.1"/>
    </source>
</evidence>
<reference evidence="7" key="1">
    <citation type="journal article" date="2023" name="Insect Mol. Biol.">
        <title>Genome sequencing provides insights into the evolution of gene families encoding plant cell wall-degrading enzymes in longhorned beetles.</title>
        <authorList>
            <person name="Shin N.R."/>
            <person name="Okamura Y."/>
            <person name="Kirsch R."/>
            <person name="Pauchet Y."/>
        </authorList>
    </citation>
    <scope>NUCLEOTIDE SEQUENCE</scope>
    <source>
        <strain evidence="7">MMC_N1</strain>
    </source>
</reference>
<gene>
    <name evidence="7" type="ORF">NQ317_008248</name>
</gene>
<evidence type="ECO:0000256" key="2">
    <source>
        <dbReference type="ARBA" id="ARBA00022737"/>
    </source>
</evidence>
<dbReference type="PROSITE" id="PS00028">
    <property type="entry name" value="ZINC_FINGER_C2H2_1"/>
    <property type="match status" value="1"/>
</dbReference>